<dbReference type="InterPro" id="IPR005046">
    <property type="entry name" value="DUF285"/>
</dbReference>
<dbReference type="Pfam" id="PF02494">
    <property type="entry name" value="HYR"/>
    <property type="match status" value="1"/>
</dbReference>
<dbReference type="InterPro" id="IPR011889">
    <property type="entry name" value="Liste_lipo_26"/>
</dbReference>
<dbReference type="InterPro" id="IPR000601">
    <property type="entry name" value="PKD_dom"/>
</dbReference>
<protein>
    <submittedName>
        <fullName evidence="5">BspA family leucine-rich repeat surface protein</fullName>
    </submittedName>
</protein>
<dbReference type="InterPro" id="IPR000626">
    <property type="entry name" value="Ubiquitin-like_dom"/>
</dbReference>
<keyword evidence="6" id="KW-1185">Reference proteome</keyword>
<dbReference type="NCBIfam" id="TIGR02167">
    <property type="entry name" value="Liste_lipo_26"/>
    <property type="match status" value="6"/>
</dbReference>
<dbReference type="Pfam" id="PF00240">
    <property type="entry name" value="ubiquitin"/>
    <property type="match status" value="1"/>
</dbReference>
<feature type="domain" description="PKD" evidence="4">
    <location>
        <begin position="447"/>
        <end position="479"/>
    </location>
</feature>
<evidence type="ECO:0000256" key="1">
    <source>
        <dbReference type="ARBA" id="ARBA00022737"/>
    </source>
</evidence>
<dbReference type="PANTHER" id="PTHR10666">
    <property type="entry name" value="UBIQUITIN"/>
    <property type="match status" value="1"/>
</dbReference>
<dbReference type="InterPro" id="IPR029071">
    <property type="entry name" value="Ubiquitin-like_domsf"/>
</dbReference>
<accession>A0A953HLJ5</accession>
<keyword evidence="2" id="KW-0732">Signal</keyword>
<organism evidence="5 6">
    <name type="scientific">Membranihabitans marinus</name>
    <dbReference type="NCBI Taxonomy" id="1227546"/>
    <lineage>
        <taxon>Bacteria</taxon>
        <taxon>Pseudomonadati</taxon>
        <taxon>Bacteroidota</taxon>
        <taxon>Saprospiria</taxon>
        <taxon>Saprospirales</taxon>
        <taxon>Saprospiraceae</taxon>
        <taxon>Membranihabitans</taxon>
    </lineage>
</organism>
<dbReference type="InterPro" id="IPR019956">
    <property type="entry name" value="Ubiquitin_dom"/>
</dbReference>
<feature type="chain" id="PRO_5037486087" evidence="2">
    <location>
        <begin position="23"/>
        <end position="1645"/>
    </location>
</feature>
<feature type="domain" description="Ubiquitin-like" evidence="3">
    <location>
        <begin position="1105"/>
        <end position="1175"/>
    </location>
</feature>
<feature type="signal peptide" evidence="2">
    <location>
        <begin position="1"/>
        <end position="22"/>
    </location>
</feature>
<dbReference type="PROSITE" id="PS50093">
    <property type="entry name" value="PKD"/>
    <property type="match status" value="3"/>
</dbReference>
<dbReference type="Gene3D" id="2.60.40.10">
    <property type="entry name" value="Immunoglobulins"/>
    <property type="match status" value="3"/>
</dbReference>
<dbReference type="SMART" id="SM00213">
    <property type="entry name" value="UBQ"/>
    <property type="match status" value="1"/>
</dbReference>
<dbReference type="InterPro" id="IPR003410">
    <property type="entry name" value="HYR_dom"/>
</dbReference>
<dbReference type="NCBIfam" id="TIGR04183">
    <property type="entry name" value="Por_Secre_tail"/>
    <property type="match status" value="1"/>
</dbReference>
<dbReference type="Gene3D" id="3.10.20.90">
    <property type="entry name" value="Phosphatidylinositol 3-kinase Catalytic Subunit, Chain A, domain 1"/>
    <property type="match status" value="1"/>
</dbReference>
<dbReference type="SUPFAM" id="SSF49299">
    <property type="entry name" value="PKD domain"/>
    <property type="match status" value="3"/>
</dbReference>
<dbReference type="Pfam" id="PF03382">
    <property type="entry name" value="DUF285"/>
    <property type="match status" value="3"/>
</dbReference>
<dbReference type="CDD" id="cd00146">
    <property type="entry name" value="PKD"/>
    <property type="match status" value="3"/>
</dbReference>
<name>A0A953HLJ5_9BACT</name>
<dbReference type="PROSITE" id="PS50053">
    <property type="entry name" value="UBIQUITIN_2"/>
    <property type="match status" value="1"/>
</dbReference>
<proteinExistence type="predicted"/>
<dbReference type="Pfam" id="PF18962">
    <property type="entry name" value="Por_Secre_tail"/>
    <property type="match status" value="1"/>
</dbReference>
<evidence type="ECO:0000256" key="2">
    <source>
        <dbReference type="SAM" id="SignalP"/>
    </source>
</evidence>
<dbReference type="RefSeq" id="WP_222578244.1">
    <property type="nucleotide sequence ID" value="NZ_JAHVHU010000002.1"/>
</dbReference>
<dbReference type="InterPro" id="IPR050158">
    <property type="entry name" value="Ubiquitin_ubiquitin-like"/>
</dbReference>
<evidence type="ECO:0000259" key="4">
    <source>
        <dbReference type="PROSITE" id="PS50093"/>
    </source>
</evidence>
<dbReference type="InterPro" id="IPR013783">
    <property type="entry name" value="Ig-like_fold"/>
</dbReference>
<dbReference type="Proteomes" id="UP000753961">
    <property type="component" value="Unassembled WGS sequence"/>
</dbReference>
<evidence type="ECO:0000313" key="6">
    <source>
        <dbReference type="Proteomes" id="UP000753961"/>
    </source>
</evidence>
<dbReference type="SUPFAM" id="SSF54236">
    <property type="entry name" value="Ubiquitin-like"/>
    <property type="match status" value="1"/>
</dbReference>
<comment type="caution">
    <text evidence="5">The sequence shown here is derived from an EMBL/GenBank/DDBJ whole genome shotgun (WGS) entry which is preliminary data.</text>
</comment>
<gene>
    <name evidence="5" type="ORF">KUV50_01155</name>
</gene>
<reference evidence="5" key="1">
    <citation type="submission" date="2021-06" db="EMBL/GenBank/DDBJ databases">
        <title>44 bacteria genomes isolated from Dapeng, Shenzhen.</title>
        <authorList>
            <person name="Zheng W."/>
            <person name="Yu S."/>
            <person name="Huang Y."/>
        </authorList>
    </citation>
    <scope>NUCLEOTIDE SEQUENCE</scope>
    <source>
        <strain evidence="5">DP5N28-2</strain>
    </source>
</reference>
<sequence>MKTISNFTFTIFLTLFTVVLPAQNPDAFITTWQVNNGGSILIPVNPYVSGYNFTVDWGDGNTTSGHTGDASHTYATAGTYTVSITGNFPAIQFGSPTSNDSNDEKLRTIEQWGTQVWQGMDKAFHGCSNLTTESDTDAPVFAPNSTLFSMFLRCSNFNSDLNDWDLSNVIETKYMFESAAAFNGAISNWDVKNVTSMQSMFRGASSFNQYIGNWDVSKVIYMDWMFKFASSFNQDIGDWKVFNVKNMSGMFAFASQFNQDLGSWTVSKVENMSFMFQHAEQFNQDIGGWNVSMVTQMANMFDGASEFNGDIGSWTVANVTNMEFMFYSATNFDQDIGEWNVSKVTNMTSMLGNSGLSTAHYDNTLTGWAAQTVEPNVTLGAQNLKYCAAVDERQSLIDDHGWTISGDAVESPTCTPPDLDAFITTWQVNNGGSILIPVNPYVSGYNYTVDWGDGTTTSGHTEDASHTYATAGTYTVSITGNFPAIQFGSPTSNDSNDEKLRTIEQWGTQVWQGMDKAFHCCSNLTTESDTDAPVFAPNSTLFSMFSGCTNFNSDLNDWDLINVWETSFMFANATAFNGAISNWNTSNVTNMQSMFYNAKKFDQIIGDWNVSKVTYMFDMFAYASEFNQNIGSWDVSSVTNMSHMFALASLFNQDISNWSVSNVTHMNLMFYKARSFNQDIGAWDITNVTDMGTMLSLANLSTSNYDNTLIGWATQNVQSNVSLNADGLTYCGAVDERQSLIDDHGWIISGDAVESPACTAAPEDAFITTWQVNNGGSILIPVNPDVSGYNYTVDWGDGNTTSGHTGDASHTYATAGTYTVSITGNFPAIQFGSPTSNDSNDEKLRTIEQWGTQVWQGMNKAFQGCSNLTTESDTDAPVFGPNSTLFSMFSGCTNFNSDLNDWDLINVWETSFMFDNATKFNGNISNWNTSNVTNMQWMFSHAESFNQDIGNWDVSNVIYMDRMFYNAFKFNQDLGSWNVSNVTNMVAMFRSASEFNQYIGDWNVLNVTDMPRMFLNASKFDQNIGDWNVSNVTDMTDLLSFSGLSTANYDNTLTGWSAQAVQSNITLGANGLTYCAAVDERQSLIDDHGWSISGDALENTNCTAMRVYITTEQGDTLTIQAGSTDAIQQLKMRIQDQIGVPPDQQRLTFNNQILEPGRTLAEYSIADEDILHLVVMSIPVMTCPDKVIESCDAIVTFDLPEASSTWGSLSVVRTDNTGLTSGSVFPTGITTLTYRASNAAGAATCSIEVEVLPDLSIAHTSGIQNGDTLHLAQCLPPAITKEDLELGPHQNRSSLRSTIYSQPLPPKDERPAGLWKVLLYAYEVSDQCGHRETFQYYVALYDLEPPVFRNFPQDTMVNGPEDLPSVAEDVRIIDICRYVVWDTVTTAPVLDYGSGDTLAFVRRWMAEDEVGNKSFRDQMIYLRPAPRADLNSITVHIVKEKDLIDGRFLETTGTLGVPVTLYHIDDSGTSVAIDARQSGRWQGQYGSVFFTPILSGSYRLKMDLPDGYAAVHPDSLIHADGWSDTLTLSGDSTLDIGTILLVRDTISEDQPIVLEQSASDQSITARGLDFKVYPNPSAGWIKVMLPETGTYDFTIFNRLGQSVKTGTIEHGMEIDLTSQKDGMYFIRVEKEQVYSETKAVLLFTE</sequence>
<dbReference type="InterPro" id="IPR026444">
    <property type="entry name" value="Secre_tail"/>
</dbReference>
<feature type="domain" description="PKD" evidence="4">
    <location>
        <begin position="791"/>
        <end position="823"/>
    </location>
</feature>
<dbReference type="EMBL" id="JAHVHU010000002">
    <property type="protein sequence ID" value="MBY5956723.1"/>
    <property type="molecule type" value="Genomic_DNA"/>
</dbReference>
<dbReference type="PRINTS" id="PR00348">
    <property type="entry name" value="UBIQUITIN"/>
</dbReference>
<dbReference type="InterPro" id="IPR035986">
    <property type="entry name" value="PKD_dom_sf"/>
</dbReference>
<evidence type="ECO:0000313" key="5">
    <source>
        <dbReference type="EMBL" id="MBY5956723.1"/>
    </source>
</evidence>
<feature type="domain" description="PKD" evidence="4">
    <location>
        <begin position="53"/>
        <end position="85"/>
    </location>
</feature>
<keyword evidence="1" id="KW-0677">Repeat</keyword>
<evidence type="ECO:0000259" key="3">
    <source>
        <dbReference type="PROSITE" id="PS50053"/>
    </source>
</evidence>